<dbReference type="SUPFAM" id="SSF56112">
    <property type="entry name" value="Protein kinase-like (PK-like)"/>
    <property type="match status" value="1"/>
</dbReference>
<protein>
    <recommendedName>
        <fullName evidence="1">protein-ribulosamine 3-kinase</fullName>
        <ecNumber evidence="1">2.7.1.172</ecNumber>
    </recommendedName>
</protein>
<evidence type="ECO:0000313" key="6">
    <source>
        <dbReference type="Proteomes" id="UP001157974"/>
    </source>
</evidence>
<sequence>MGGPQRELTQWIEDNAGSGKVTSFSGGGGSGWASSSIVDTESGNRFFVKTSKRPSEAMFTGEAEGLRAMHATDTVTVPNVYHYGDLQEGDGSFIIMEHLEMRGSYSQAELGKQLAMMHLAEPLAEEAKAGKFGFPVKNTIGGTPQPNEWSGNYVQFFREKRLGHQLRLARDGTLSSLGKQLMDNLDSYFEGIEVKPCILHGDLWSGNIGGTSGGKPAIFDPACYYGHNEAEFGMSWCAGFGRDFYDAYFSVIPKEKGFEERKQIYLLYHYLNHYNLFGGGYYNSCLSILQDLTGQAYGGSSGGKFFDF</sequence>
<dbReference type="Proteomes" id="UP001157974">
    <property type="component" value="Unassembled WGS sequence"/>
</dbReference>
<feature type="region of interest" description="Disordered" evidence="4">
    <location>
        <begin position="14"/>
        <end position="35"/>
    </location>
</feature>
<keyword evidence="6" id="KW-1185">Reference proteome</keyword>
<keyword evidence="3" id="KW-0418">Kinase</keyword>
<dbReference type="Gene3D" id="3.30.200.20">
    <property type="entry name" value="Phosphorylase Kinase, domain 1"/>
    <property type="match status" value="1"/>
</dbReference>
<dbReference type="GO" id="GO:0016301">
    <property type="term" value="F:kinase activity"/>
    <property type="evidence" value="ECO:0007669"/>
    <property type="project" value="UniProtKB-UniRule"/>
</dbReference>
<name>A0AAV8UR71_9RHOD</name>
<evidence type="ECO:0000256" key="4">
    <source>
        <dbReference type="SAM" id="MobiDB-lite"/>
    </source>
</evidence>
<comment type="catalytic activity">
    <reaction evidence="2">
        <text>N(6)-D-ribulosyl-L-lysyl-[protein] + ATP = N(6)-(3-O-phospho-D-ribulosyl)-L-lysyl-[protein] + ADP + H(+)</text>
        <dbReference type="Rhea" id="RHEA:48432"/>
        <dbReference type="Rhea" id="RHEA-COMP:12103"/>
        <dbReference type="Rhea" id="RHEA-COMP:12104"/>
        <dbReference type="ChEBI" id="CHEBI:15378"/>
        <dbReference type="ChEBI" id="CHEBI:30616"/>
        <dbReference type="ChEBI" id="CHEBI:90418"/>
        <dbReference type="ChEBI" id="CHEBI:90420"/>
        <dbReference type="ChEBI" id="CHEBI:456216"/>
        <dbReference type="EC" id="2.7.1.172"/>
    </reaction>
    <physiologicalReaction direction="left-to-right" evidence="2">
        <dbReference type="Rhea" id="RHEA:48433"/>
    </physiologicalReaction>
</comment>
<dbReference type="EMBL" id="JAMWBK010000005">
    <property type="protein sequence ID" value="KAJ8905065.1"/>
    <property type="molecule type" value="Genomic_DNA"/>
</dbReference>
<dbReference type="AlphaFoldDB" id="A0AAV8UR71"/>
<accession>A0AAV8UR71</accession>
<dbReference type="FunFam" id="3.90.1200.10:FF:000006">
    <property type="entry name" value="Protein-ribulosamine 3-kinase, chloroplastic"/>
    <property type="match status" value="1"/>
</dbReference>
<dbReference type="GO" id="GO:0102193">
    <property type="term" value="F:protein-ribulosamine 3-kinase activity"/>
    <property type="evidence" value="ECO:0007669"/>
    <property type="project" value="UniProtKB-EC"/>
</dbReference>
<comment type="similarity">
    <text evidence="3">Belongs to the fructosamine kinase family.</text>
</comment>
<dbReference type="InterPro" id="IPR016477">
    <property type="entry name" value="Fructo-/Ketosamine-3-kinase"/>
</dbReference>
<comment type="caution">
    <text evidence="5">The sequence shown here is derived from an EMBL/GenBank/DDBJ whole genome shotgun (WGS) entry which is preliminary data.</text>
</comment>
<dbReference type="InterPro" id="IPR011009">
    <property type="entry name" value="Kinase-like_dom_sf"/>
</dbReference>
<evidence type="ECO:0000256" key="2">
    <source>
        <dbReference type="ARBA" id="ARBA00048655"/>
    </source>
</evidence>
<dbReference type="PANTHER" id="PTHR12149:SF8">
    <property type="entry name" value="PROTEIN-RIBULOSAMINE 3-KINASE"/>
    <property type="match status" value="1"/>
</dbReference>
<evidence type="ECO:0000313" key="5">
    <source>
        <dbReference type="EMBL" id="KAJ8905065.1"/>
    </source>
</evidence>
<proteinExistence type="inferred from homology"/>
<dbReference type="EC" id="2.7.1.172" evidence="1"/>
<dbReference type="PIRSF" id="PIRSF006221">
    <property type="entry name" value="Ketosamine-3-kinase"/>
    <property type="match status" value="1"/>
</dbReference>
<reference evidence="5 6" key="1">
    <citation type="journal article" date="2023" name="Nat. Commun.">
        <title>Origin of minicircular mitochondrial genomes in red algae.</title>
        <authorList>
            <person name="Lee Y."/>
            <person name="Cho C.H."/>
            <person name="Lee Y.M."/>
            <person name="Park S.I."/>
            <person name="Yang J.H."/>
            <person name="West J.A."/>
            <person name="Bhattacharya D."/>
            <person name="Yoon H.S."/>
        </authorList>
    </citation>
    <scope>NUCLEOTIDE SEQUENCE [LARGE SCALE GENOMIC DNA]</scope>
    <source>
        <strain evidence="5 6">CCMP1338</strain>
        <tissue evidence="5">Whole cell</tissue>
    </source>
</reference>
<keyword evidence="3" id="KW-0808">Transferase</keyword>
<dbReference type="PANTHER" id="PTHR12149">
    <property type="entry name" value="FRUCTOSAMINE 3 KINASE-RELATED PROTEIN"/>
    <property type="match status" value="1"/>
</dbReference>
<organism evidence="5 6">
    <name type="scientific">Rhodosorus marinus</name>
    <dbReference type="NCBI Taxonomy" id="101924"/>
    <lineage>
        <taxon>Eukaryota</taxon>
        <taxon>Rhodophyta</taxon>
        <taxon>Stylonematophyceae</taxon>
        <taxon>Stylonematales</taxon>
        <taxon>Stylonemataceae</taxon>
        <taxon>Rhodosorus</taxon>
    </lineage>
</organism>
<gene>
    <name evidence="5" type="ORF">NDN08_001576</name>
</gene>
<dbReference type="Gene3D" id="3.90.1200.10">
    <property type="match status" value="1"/>
</dbReference>
<dbReference type="Pfam" id="PF03881">
    <property type="entry name" value="Fructosamin_kin"/>
    <property type="match status" value="1"/>
</dbReference>
<evidence type="ECO:0000256" key="1">
    <source>
        <dbReference type="ARBA" id="ARBA00011961"/>
    </source>
</evidence>
<evidence type="ECO:0000256" key="3">
    <source>
        <dbReference type="PIRNR" id="PIRNR006221"/>
    </source>
</evidence>